<comment type="caution">
    <text evidence="1">The sequence shown here is derived from an EMBL/GenBank/DDBJ whole genome shotgun (WGS) entry which is preliminary data.</text>
</comment>
<dbReference type="PROSITE" id="PS51257">
    <property type="entry name" value="PROKAR_LIPOPROTEIN"/>
    <property type="match status" value="1"/>
</dbReference>
<dbReference type="STRING" id="1218599.LEP1GSC195_1775"/>
<dbReference type="Proteomes" id="UP000013984">
    <property type="component" value="Unassembled WGS sequence"/>
</dbReference>
<keyword evidence="2" id="KW-1185">Reference proteome</keyword>
<organism evidence="1 2">
    <name type="scientific">Leptospira wolbachii serovar Codice str. CDC</name>
    <dbReference type="NCBI Taxonomy" id="1218599"/>
    <lineage>
        <taxon>Bacteria</taxon>
        <taxon>Pseudomonadati</taxon>
        <taxon>Spirochaetota</taxon>
        <taxon>Spirochaetia</taxon>
        <taxon>Leptospirales</taxon>
        <taxon>Leptospiraceae</taxon>
        <taxon>Leptospira</taxon>
    </lineage>
</organism>
<accession>R9A5M8</accession>
<dbReference type="RefSeq" id="WP_015682598.1">
    <property type="nucleotide sequence ID" value="NZ_AOGZ02000014.1"/>
</dbReference>
<evidence type="ECO:0000313" key="2">
    <source>
        <dbReference type="Proteomes" id="UP000013984"/>
    </source>
</evidence>
<name>R9A5M8_9LEPT</name>
<evidence type="ECO:0000313" key="1">
    <source>
        <dbReference type="EMBL" id="EOQ97299.1"/>
    </source>
</evidence>
<proteinExistence type="predicted"/>
<reference evidence="1" key="1">
    <citation type="submission" date="2013-04" db="EMBL/GenBank/DDBJ databases">
        <authorList>
            <person name="Harkins D.M."/>
            <person name="Durkin A.S."/>
            <person name="Brinkac L.M."/>
            <person name="Haft D.H."/>
            <person name="Selengut J.D."/>
            <person name="Sanka R."/>
            <person name="DePew J."/>
            <person name="Purushe J."/>
            <person name="Galloway R.L."/>
            <person name="Vinetz J.M."/>
            <person name="Sutton G.G."/>
            <person name="Nierman W.C."/>
            <person name="Fouts D.E."/>
        </authorList>
    </citation>
    <scope>NUCLEOTIDE SEQUENCE [LARGE SCALE GENOMIC DNA]</scope>
    <source>
        <strain evidence="1">CDC</strain>
    </source>
</reference>
<dbReference type="EMBL" id="AOGZ02000014">
    <property type="protein sequence ID" value="EOQ97299.1"/>
    <property type="molecule type" value="Genomic_DNA"/>
</dbReference>
<protein>
    <submittedName>
        <fullName evidence="1">Lipoprotein</fullName>
    </submittedName>
</protein>
<keyword evidence="1" id="KW-0449">Lipoprotein</keyword>
<dbReference type="AlphaFoldDB" id="R9A5M8"/>
<sequence length="81" mass="9511">MKNKNIKIMFILPIFFCGCFGTYEQDRKKFCKESYLFLGIAIGQQQQTEAERTEGLLLNSIDYHFCVMQVEEDSNRFTPTL</sequence>
<gene>
    <name evidence="1" type="ORF">LEP1GSC195_1775</name>
</gene>